<evidence type="ECO:0000313" key="2">
    <source>
        <dbReference type="EMBL" id="PPR92714.1"/>
    </source>
</evidence>
<organism evidence="2 3">
    <name type="scientific">Gossypium barbadense</name>
    <name type="common">Sea Island cotton</name>
    <name type="synonym">Hibiscus barbadensis</name>
    <dbReference type="NCBI Taxonomy" id="3634"/>
    <lineage>
        <taxon>Eukaryota</taxon>
        <taxon>Viridiplantae</taxon>
        <taxon>Streptophyta</taxon>
        <taxon>Embryophyta</taxon>
        <taxon>Tracheophyta</taxon>
        <taxon>Spermatophyta</taxon>
        <taxon>Magnoliopsida</taxon>
        <taxon>eudicotyledons</taxon>
        <taxon>Gunneridae</taxon>
        <taxon>Pentapetalae</taxon>
        <taxon>rosids</taxon>
        <taxon>malvids</taxon>
        <taxon>Malvales</taxon>
        <taxon>Malvaceae</taxon>
        <taxon>Malvoideae</taxon>
        <taxon>Gossypium</taxon>
    </lineage>
</organism>
<dbReference type="InterPro" id="IPR036397">
    <property type="entry name" value="RNaseH_sf"/>
</dbReference>
<evidence type="ECO:0000313" key="3">
    <source>
        <dbReference type="Proteomes" id="UP000239757"/>
    </source>
</evidence>
<protein>
    <recommendedName>
        <fullName evidence="1">Piwi domain-containing protein</fullName>
    </recommendedName>
</protein>
<feature type="domain" description="Piwi" evidence="1">
    <location>
        <begin position="26"/>
        <end position="70"/>
    </location>
</feature>
<gene>
    <name evidence="2" type="ORF">GOBAR_AA27959</name>
</gene>
<dbReference type="Proteomes" id="UP000239757">
    <property type="component" value="Unassembled WGS sequence"/>
</dbReference>
<dbReference type="AlphaFoldDB" id="A0A2P5WNQ4"/>
<sequence length="135" mass="15321">MKETLLDFYTSSEKRKPDQIMEIASLICHPKNNDFFLGTHAGMVGITRQTHYHVLLDQVGFLADDLQEVCSFSILYVSKEHRNHICCGPYLLRSFDSFTIGAIYEVCGCFRNIIEPWWGDCSGSTLDTSAFQVEG</sequence>
<dbReference type="PANTHER" id="PTHR22891">
    <property type="entry name" value="EUKARYOTIC TRANSLATION INITIATION FACTOR 2C"/>
    <property type="match status" value="1"/>
</dbReference>
<name>A0A2P5WNQ4_GOSBA</name>
<dbReference type="InterPro" id="IPR012337">
    <property type="entry name" value="RNaseH-like_sf"/>
</dbReference>
<dbReference type="Pfam" id="PF02171">
    <property type="entry name" value="Piwi"/>
    <property type="match status" value="1"/>
</dbReference>
<accession>A0A2P5WNQ4</accession>
<dbReference type="Gene3D" id="3.30.420.10">
    <property type="entry name" value="Ribonuclease H-like superfamily/Ribonuclease H"/>
    <property type="match status" value="1"/>
</dbReference>
<dbReference type="GO" id="GO:0003676">
    <property type="term" value="F:nucleic acid binding"/>
    <property type="evidence" value="ECO:0007669"/>
    <property type="project" value="InterPro"/>
</dbReference>
<proteinExistence type="predicted"/>
<dbReference type="InterPro" id="IPR003165">
    <property type="entry name" value="Piwi"/>
</dbReference>
<reference evidence="2 3" key="1">
    <citation type="submission" date="2015-01" db="EMBL/GenBank/DDBJ databases">
        <title>Genome of allotetraploid Gossypium barbadense reveals genomic plasticity and fiber elongation in cotton evolution.</title>
        <authorList>
            <person name="Chen X."/>
            <person name="Liu X."/>
            <person name="Zhao B."/>
            <person name="Zheng H."/>
            <person name="Hu Y."/>
            <person name="Lu G."/>
            <person name="Yang C."/>
            <person name="Chen J."/>
            <person name="Shan C."/>
            <person name="Zhang L."/>
            <person name="Zhou Y."/>
            <person name="Wang L."/>
            <person name="Guo W."/>
            <person name="Bai Y."/>
            <person name="Ruan J."/>
            <person name="Shangguan X."/>
            <person name="Mao Y."/>
            <person name="Jiang J."/>
            <person name="Zhu Y."/>
            <person name="Lei J."/>
            <person name="Kang H."/>
            <person name="Chen S."/>
            <person name="He X."/>
            <person name="Wang R."/>
            <person name="Wang Y."/>
            <person name="Chen J."/>
            <person name="Wang L."/>
            <person name="Yu S."/>
            <person name="Wang B."/>
            <person name="Wei J."/>
            <person name="Song S."/>
            <person name="Lu X."/>
            <person name="Gao Z."/>
            <person name="Gu W."/>
            <person name="Deng X."/>
            <person name="Ma D."/>
            <person name="Wang S."/>
            <person name="Liang W."/>
            <person name="Fang L."/>
            <person name="Cai C."/>
            <person name="Zhu X."/>
            <person name="Zhou B."/>
            <person name="Zhang Y."/>
            <person name="Chen Z."/>
            <person name="Xu S."/>
            <person name="Zhu R."/>
            <person name="Wang S."/>
            <person name="Zhang T."/>
            <person name="Zhao G."/>
        </authorList>
    </citation>
    <scope>NUCLEOTIDE SEQUENCE [LARGE SCALE GENOMIC DNA]</scope>
    <source>
        <strain evidence="3">cv. Xinhai21</strain>
        <tissue evidence="2">Leaf</tissue>
    </source>
</reference>
<dbReference type="EMBL" id="KZ666981">
    <property type="protein sequence ID" value="PPR92714.1"/>
    <property type="molecule type" value="Genomic_DNA"/>
</dbReference>
<dbReference type="SUPFAM" id="SSF53098">
    <property type="entry name" value="Ribonuclease H-like"/>
    <property type="match status" value="1"/>
</dbReference>
<dbReference type="OrthoDB" id="10252740at2759"/>
<evidence type="ECO:0000259" key="1">
    <source>
        <dbReference type="Pfam" id="PF02171"/>
    </source>
</evidence>